<protein>
    <submittedName>
        <fullName evidence="3">Aminopeptidase</fullName>
    </submittedName>
</protein>
<evidence type="ECO:0000259" key="1">
    <source>
        <dbReference type="Pfam" id="PF02225"/>
    </source>
</evidence>
<dbReference type="PANTHER" id="PTHR12147:SF26">
    <property type="entry name" value="PEPTIDASE M28 DOMAIN-CONTAINING PROTEIN"/>
    <property type="match status" value="1"/>
</dbReference>
<reference evidence="3 4" key="1">
    <citation type="submission" date="2017-01" db="EMBL/GenBank/DDBJ databases">
        <title>Bacillus cereus isolates.</title>
        <authorList>
            <person name="Beno S.M."/>
        </authorList>
    </citation>
    <scope>NUCLEOTIDE SEQUENCE [LARGE SCALE GENOMIC DNA]</scope>
    <source>
        <strain evidence="3 4">FSL H8-0485</strain>
    </source>
</reference>
<feature type="domain" description="PA" evidence="1">
    <location>
        <begin position="149"/>
        <end position="219"/>
    </location>
</feature>
<dbReference type="EMBL" id="MUAJ01000071">
    <property type="protein sequence ID" value="OOR06877.1"/>
    <property type="molecule type" value="Genomic_DNA"/>
</dbReference>
<dbReference type="Pfam" id="PF04389">
    <property type="entry name" value="Peptidase_M28"/>
    <property type="match status" value="1"/>
</dbReference>
<sequence>MKKLAITKKIIVSFGILLLFFFSNPYGEPVKVNAMVNNNLYSPVTEQVRASRAIEHIRFLSEKIGPRPSGTMQEHRAAKYIGDTLQKLGYEVEYQALPVPDQYIGSISFSMYGEKDWQVGAASNAFISTNPVVGSVVFIGKETNINSLSESIHGKIVLLEQADTIEKYNEQVEHVAIKGAKGVLLYSTIGDRGNYGEAFNPILKKEQSIPVFGLAYNQGIRMKEKLLHNQNVVSLKAKQEVNLRSLNVIAKKKPKHTTGDEEVTIMSAHYDSVIGAPGANDNASGVGLLLELAYNFKDIETNKEIQFIAFGAEENESLGAYHYVNQLSAKDKTRIRGVFNADMIATSYHQAKNLYAMTLDGSQNEVTNTAVATSKELRKSVVLTGKFDSSDHVPFNQAGIPSALFIWMDVESWDPLIYHVERVFHTPQDTVLENISAQRMQDALEIIGTSLYYFIKR</sequence>
<dbReference type="Proteomes" id="UP000190906">
    <property type="component" value="Unassembled WGS sequence"/>
</dbReference>
<dbReference type="PANTHER" id="PTHR12147">
    <property type="entry name" value="METALLOPEPTIDASE M28 FAMILY MEMBER"/>
    <property type="match status" value="1"/>
</dbReference>
<dbReference type="InterPro" id="IPR003137">
    <property type="entry name" value="PA_domain"/>
</dbReference>
<dbReference type="GO" id="GO:0008235">
    <property type="term" value="F:metalloexopeptidase activity"/>
    <property type="evidence" value="ECO:0007669"/>
    <property type="project" value="InterPro"/>
</dbReference>
<keyword evidence="3" id="KW-0645">Protease</keyword>
<keyword evidence="3" id="KW-0031">Aminopeptidase</keyword>
<evidence type="ECO:0000313" key="3">
    <source>
        <dbReference type="EMBL" id="OOR06877.1"/>
    </source>
</evidence>
<comment type="caution">
    <text evidence="3">The sequence shown here is derived from an EMBL/GenBank/DDBJ whole genome shotgun (WGS) entry which is preliminary data.</text>
</comment>
<dbReference type="InterPro" id="IPR007484">
    <property type="entry name" value="Peptidase_M28"/>
</dbReference>
<evidence type="ECO:0000313" key="4">
    <source>
        <dbReference type="Proteomes" id="UP000190906"/>
    </source>
</evidence>
<dbReference type="CDD" id="cd00538">
    <property type="entry name" value="PA"/>
    <property type="match status" value="1"/>
</dbReference>
<dbReference type="Gene3D" id="3.50.30.30">
    <property type="match status" value="1"/>
</dbReference>
<dbReference type="Pfam" id="PF02225">
    <property type="entry name" value="PA"/>
    <property type="match status" value="1"/>
</dbReference>
<dbReference type="SUPFAM" id="SSF52025">
    <property type="entry name" value="PA domain"/>
    <property type="match status" value="1"/>
</dbReference>
<dbReference type="SUPFAM" id="SSF53187">
    <property type="entry name" value="Zn-dependent exopeptidases"/>
    <property type="match status" value="1"/>
</dbReference>
<dbReference type="RefSeq" id="WP_078205765.1">
    <property type="nucleotide sequence ID" value="NZ_MUAJ01000071.1"/>
</dbReference>
<accession>A0A1S9TAD0</accession>
<evidence type="ECO:0000259" key="2">
    <source>
        <dbReference type="Pfam" id="PF04389"/>
    </source>
</evidence>
<dbReference type="InterPro" id="IPR045175">
    <property type="entry name" value="M28_fam"/>
</dbReference>
<dbReference type="AlphaFoldDB" id="A0A1S9TAD0"/>
<dbReference type="GO" id="GO:0006508">
    <property type="term" value="P:proteolysis"/>
    <property type="evidence" value="ECO:0007669"/>
    <property type="project" value="InterPro"/>
</dbReference>
<name>A0A1S9TAD0_BACCE</name>
<organism evidence="3 4">
    <name type="scientific">Bacillus cereus</name>
    <dbReference type="NCBI Taxonomy" id="1396"/>
    <lineage>
        <taxon>Bacteria</taxon>
        <taxon>Bacillati</taxon>
        <taxon>Bacillota</taxon>
        <taxon>Bacilli</taxon>
        <taxon>Bacillales</taxon>
        <taxon>Bacillaceae</taxon>
        <taxon>Bacillus</taxon>
        <taxon>Bacillus cereus group</taxon>
    </lineage>
</organism>
<proteinExistence type="predicted"/>
<dbReference type="InterPro" id="IPR046450">
    <property type="entry name" value="PA_dom_sf"/>
</dbReference>
<dbReference type="GO" id="GO:0004177">
    <property type="term" value="F:aminopeptidase activity"/>
    <property type="evidence" value="ECO:0007669"/>
    <property type="project" value="UniProtKB-KW"/>
</dbReference>
<gene>
    <name evidence="3" type="ORF">BW897_30625</name>
</gene>
<feature type="domain" description="Peptidase M28" evidence="2">
    <location>
        <begin position="247"/>
        <end position="447"/>
    </location>
</feature>
<keyword evidence="3" id="KW-0378">Hydrolase</keyword>
<dbReference type="Gene3D" id="3.40.630.10">
    <property type="entry name" value="Zn peptidases"/>
    <property type="match status" value="1"/>
</dbReference>